<evidence type="ECO:0000313" key="5">
    <source>
        <dbReference type="Proteomes" id="UP000078287"/>
    </source>
</evidence>
<evidence type="ECO:0000259" key="3">
    <source>
        <dbReference type="SMART" id="SM01008"/>
    </source>
</evidence>
<gene>
    <name evidence="4" type="ORF">A6A03_08730</name>
</gene>
<dbReference type="Pfam" id="PF01315">
    <property type="entry name" value="Ald_Xan_dh_C"/>
    <property type="match status" value="1"/>
</dbReference>
<dbReference type="AlphaFoldDB" id="A0A178MI75"/>
<dbReference type="InterPro" id="IPR036856">
    <property type="entry name" value="Ald_Oxase/Xan_DH_a/b_sf"/>
</dbReference>
<keyword evidence="1" id="KW-0500">Molybdenum</keyword>
<dbReference type="Proteomes" id="UP000078287">
    <property type="component" value="Unassembled WGS sequence"/>
</dbReference>
<dbReference type="Gene3D" id="3.90.1170.50">
    <property type="entry name" value="Aldehyde oxidase/xanthine dehydrogenase, a/b hammerhead"/>
    <property type="match status" value="1"/>
</dbReference>
<feature type="domain" description="Aldehyde oxidase/xanthine dehydrogenase a/b hammerhead" evidence="3">
    <location>
        <begin position="25"/>
        <end position="140"/>
    </location>
</feature>
<dbReference type="RefSeq" id="WP_066783237.1">
    <property type="nucleotide sequence ID" value="NZ_LWQS01000033.1"/>
</dbReference>
<dbReference type="SUPFAM" id="SSF54665">
    <property type="entry name" value="CO dehydrogenase molybdoprotein N-domain-like"/>
    <property type="match status" value="1"/>
</dbReference>
<name>A0A178MI75_9CHLR</name>
<proteinExistence type="predicted"/>
<dbReference type="Gene3D" id="3.30.365.10">
    <property type="entry name" value="Aldehyde oxidase/xanthine dehydrogenase, molybdopterin binding domain"/>
    <property type="match status" value="4"/>
</dbReference>
<accession>A0A178MI75</accession>
<reference evidence="4 5" key="1">
    <citation type="submission" date="2016-04" db="EMBL/GenBank/DDBJ databases">
        <title>Chloroflexus islandicus sp. nov., a thermophilic filamentous anoxygenic phototrophic bacterium from geyser Strokkur (Iceland).</title>
        <authorList>
            <person name="Gaisin V.A."/>
            <person name="Kalashnikov A.M."/>
            <person name="Sukhacheva M.V."/>
            <person name="Grouzdev D.S."/>
            <person name="Ivanov T.M."/>
            <person name="Kuznetsov B."/>
            <person name="Gorlenko V.M."/>
        </authorList>
    </citation>
    <scope>NUCLEOTIDE SEQUENCE [LARGE SCALE GENOMIC DNA]</scope>
    <source>
        <strain evidence="5">isl-2</strain>
    </source>
</reference>
<dbReference type="InterPro" id="IPR008274">
    <property type="entry name" value="AldOxase/xan_DH_MoCoBD1"/>
</dbReference>
<dbReference type="GO" id="GO:0016491">
    <property type="term" value="F:oxidoreductase activity"/>
    <property type="evidence" value="ECO:0007669"/>
    <property type="project" value="UniProtKB-KW"/>
</dbReference>
<comment type="caution">
    <text evidence="4">The sequence shown here is derived from an EMBL/GenBank/DDBJ whole genome shotgun (WGS) entry which is preliminary data.</text>
</comment>
<protein>
    <submittedName>
        <fullName evidence="4">Carbon monoxide dehydrogenase</fullName>
    </submittedName>
</protein>
<dbReference type="SMART" id="SM01008">
    <property type="entry name" value="Ald_Xan_dh_C"/>
    <property type="match status" value="1"/>
</dbReference>
<dbReference type="OrthoDB" id="9759791at2"/>
<dbReference type="PANTHER" id="PTHR11908">
    <property type="entry name" value="XANTHINE DEHYDROGENASE"/>
    <property type="match status" value="1"/>
</dbReference>
<dbReference type="Pfam" id="PF20256">
    <property type="entry name" value="MoCoBD_2"/>
    <property type="match status" value="1"/>
</dbReference>
<dbReference type="STRING" id="1707952.A6A03_08730"/>
<keyword evidence="2" id="KW-0560">Oxidoreductase</keyword>
<dbReference type="InterPro" id="IPR016208">
    <property type="entry name" value="Ald_Oxase/xanthine_DH-like"/>
</dbReference>
<dbReference type="InterPro" id="IPR046867">
    <property type="entry name" value="AldOxase/xan_DH_MoCoBD2"/>
</dbReference>
<sequence>MTATELKERLVGRALKRREDPKLITGHGNYLDDIKLPGMLHIALVRSPHAHAKIVSIDASKALAMPGVVAVFTGKDMLDINPMPAAWQAAGVKNYPVPPRALAVDKVALVGDPVAMVVAEDRYTARDAADAVEVEYEPLPAVVDARKAVEPGAPQIHEAAPNNIVFEWECGNKAAADAAIASAEVVVKEEIINQRLIPTPMETRGSIARYDALTGEWTVWMTSQAPHVHRLLLTAFVFGVPETKLRCIAPNVGGGFGQKIFCYNDMAFTMWAARKLGRPVKFVEDRSENYKYSTHGRDHITEAELAGTRDGKITGLRVKTWANIGAYFSTVAAGIPTTLYGRIITGVYKIPAAYVHVTGAYTNTAMVDAYRGAGRPEASYLIERMVDRFAAEIGMDPAEVRRKNFIQPEDFPYDNGLGLLPYDSGNYEPALNKALEIAGYAEFRKQQAELRQQGRYLGIGISSYVEICGIAPSAWMGGQGWGAGLWESANVRVHLTGKVVVTTGSLPHGQGLETTFAQIVADELGVPYEDVEVQWGDTQGTPFGYGTYGSRSLAVGGVAIKRSVDKIKEKARKLAAHLLEANEADIVFENGRAYVKGSPDKGKTIGELAAAAAVAYNLPPGMEPFLDETSYYDPPNCTFPFGTHVCIVEVDPETGHVKLLRYIAVDDCGNQINPLIVEGQIHGGIAQGLAQALYEGAVYDEDGQLLTGTLMDYAVPTAAMVPHIETDYTVTPSPVNPLGVKGAGEAGTIASAQCVMNAIIDALAPFGVKHLQMPATPERIWKAIHGK</sequence>
<dbReference type="EMBL" id="LWQS01000033">
    <property type="protein sequence ID" value="OAN48263.1"/>
    <property type="molecule type" value="Genomic_DNA"/>
</dbReference>
<evidence type="ECO:0000313" key="4">
    <source>
        <dbReference type="EMBL" id="OAN48263.1"/>
    </source>
</evidence>
<evidence type="ECO:0000256" key="2">
    <source>
        <dbReference type="ARBA" id="ARBA00023002"/>
    </source>
</evidence>
<dbReference type="PANTHER" id="PTHR11908:SF132">
    <property type="entry name" value="ALDEHYDE OXIDASE 1-RELATED"/>
    <property type="match status" value="1"/>
</dbReference>
<keyword evidence="5" id="KW-1185">Reference proteome</keyword>
<dbReference type="InterPro" id="IPR037165">
    <property type="entry name" value="AldOxase/xan_DH_Mopterin-bd_sf"/>
</dbReference>
<dbReference type="GO" id="GO:0005506">
    <property type="term" value="F:iron ion binding"/>
    <property type="evidence" value="ECO:0007669"/>
    <property type="project" value="InterPro"/>
</dbReference>
<dbReference type="Pfam" id="PF02738">
    <property type="entry name" value="MoCoBD_1"/>
    <property type="match status" value="1"/>
</dbReference>
<dbReference type="InterPro" id="IPR000674">
    <property type="entry name" value="Ald_Oxase/Xan_DH_a/b"/>
</dbReference>
<dbReference type="SUPFAM" id="SSF56003">
    <property type="entry name" value="Molybdenum cofactor-binding domain"/>
    <property type="match status" value="1"/>
</dbReference>
<organism evidence="4 5">
    <name type="scientific">Chloroflexus islandicus</name>
    <dbReference type="NCBI Taxonomy" id="1707952"/>
    <lineage>
        <taxon>Bacteria</taxon>
        <taxon>Bacillati</taxon>
        <taxon>Chloroflexota</taxon>
        <taxon>Chloroflexia</taxon>
        <taxon>Chloroflexales</taxon>
        <taxon>Chloroflexineae</taxon>
        <taxon>Chloroflexaceae</taxon>
        <taxon>Chloroflexus</taxon>
    </lineage>
</organism>
<evidence type="ECO:0000256" key="1">
    <source>
        <dbReference type="ARBA" id="ARBA00022505"/>
    </source>
</evidence>